<evidence type="ECO:0000313" key="2">
    <source>
        <dbReference type="EMBL" id="MCI43272.1"/>
    </source>
</evidence>
<dbReference type="Proteomes" id="UP000265520">
    <property type="component" value="Unassembled WGS sequence"/>
</dbReference>
<feature type="non-terminal residue" evidence="2">
    <location>
        <position position="88"/>
    </location>
</feature>
<dbReference type="EMBL" id="LXQA010315081">
    <property type="protein sequence ID" value="MCI43272.1"/>
    <property type="molecule type" value="Genomic_DNA"/>
</dbReference>
<evidence type="ECO:0000256" key="1">
    <source>
        <dbReference type="SAM" id="MobiDB-lite"/>
    </source>
</evidence>
<organism evidence="2 3">
    <name type="scientific">Trifolium medium</name>
    <dbReference type="NCBI Taxonomy" id="97028"/>
    <lineage>
        <taxon>Eukaryota</taxon>
        <taxon>Viridiplantae</taxon>
        <taxon>Streptophyta</taxon>
        <taxon>Embryophyta</taxon>
        <taxon>Tracheophyta</taxon>
        <taxon>Spermatophyta</taxon>
        <taxon>Magnoliopsida</taxon>
        <taxon>eudicotyledons</taxon>
        <taxon>Gunneridae</taxon>
        <taxon>Pentapetalae</taxon>
        <taxon>rosids</taxon>
        <taxon>fabids</taxon>
        <taxon>Fabales</taxon>
        <taxon>Fabaceae</taxon>
        <taxon>Papilionoideae</taxon>
        <taxon>50 kb inversion clade</taxon>
        <taxon>NPAAA clade</taxon>
        <taxon>Hologalegina</taxon>
        <taxon>IRL clade</taxon>
        <taxon>Trifolieae</taxon>
        <taxon>Trifolium</taxon>
    </lineage>
</organism>
<sequence length="88" mass="9433">WFEVRAARRSGTLGDSTISGACGEMLGDRGHEKQKGKSSRGFSAGGPSRPSHQSQNHGRQGSRPYNHPQNNRGSSRSGNQGTQGNQVR</sequence>
<feature type="compositionally biased region" description="Polar residues" evidence="1">
    <location>
        <begin position="67"/>
        <end position="88"/>
    </location>
</feature>
<evidence type="ECO:0000313" key="3">
    <source>
        <dbReference type="Proteomes" id="UP000265520"/>
    </source>
</evidence>
<name>A0A392S4B7_9FABA</name>
<feature type="compositionally biased region" description="Polar residues" evidence="1">
    <location>
        <begin position="50"/>
        <end position="59"/>
    </location>
</feature>
<proteinExistence type="predicted"/>
<comment type="caution">
    <text evidence="2">The sequence shown here is derived from an EMBL/GenBank/DDBJ whole genome shotgun (WGS) entry which is preliminary data.</text>
</comment>
<dbReference type="AlphaFoldDB" id="A0A392S4B7"/>
<keyword evidence="3" id="KW-1185">Reference proteome</keyword>
<accession>A0A392S4B7</accession>
<feature type="region of interest" description="Disordered" evidence="1">
    <location>
        <begin position="1"/>
        <end position="88"/>
    </location>
</feature>
<reference evidence="2 3" key="1">
    <citation type="journal article" date="2018" name="Front. Plant Sci.">
        <title>Red Clover (Trifolium pratense) and Zigzag Clover (T. medium) - A Picture of Genomic Similarities and Differences.</title>
        <authorList>
            <person name="Dluhosova J."/>
            <person name="Istvanek J."/>
            <person name="Nedelnik J."/>
            <person name="Repkova J."/>
        </authorList>
    </citation>
    <scope>NUCLEOTIDE SEQUENCE [LARGE SCALE GENOMIC DNA]</scope>
    <source>
        <strain evidence="3">cv. 10/8</strain>
        <tissue evidence="2">Leaf</tissue>
    </source>
</reference>
<feature type="compositionally biased region" description="Basic and acidic residues" evidence="1">
    <location>
        <begin position="26"/>
        <end position="35"/>
    </location>
</feature>
<feature type="non-terminal residue" evidence="2">
    <location>
        <position position="1"/>
    </location>
</feature>
<protein>
    <submittedName>
        <fullName evidence="2">Uncharacterized protein</fullName>
    </submittedName>
</protein>